<gene>
    <name evidence="2" type="ORF">UPYG_G00209770</name>
</gene>
<dbReference type="EMBL" id="JAGEUA010000006">
    <property type="protein sequence ID" value="KAL0973698.1"/>
    <property type="molecule type" value="Genomic_DNA"/>
</dbReference>
<feature type="region of interest" description="Disordered" evidence="1">
    <location>
        <begin position="440"/>
        <end position="460"/>
    </location>
</feature>
<name>A0ABD0WPB2_UMBPY</name>
<keyword evidence="3" id="KW-1185">Reference proteome</keyword>
<evidence type="ECO:0000256" key="1">
    <source>
        <dbReference type="SAM" id="MobiDB-lite"/>
    </source>
</evidence>
<organism evidence="2 3">
    <name type="scientific">Umbra pygmaea</name>
    <name type="common">Eastern mudminnow</name>
    <dbReference type="NCBI Taxonomy" id="75934"/>
    <lineage>
        <taxon>Eukaryota</taxon>
        <taxon>Metazoa</taxon>
        <taxon>Chordata</taxon>
        <taxon>Craniata</taxon>
        <taxon>Vertebrata</taxon>
        <taxon>Euteleostomi</taxon>
        <taxon>Actinopterygii</taxon>
        <taxon>Neopterygii</taxon>
        <taxon>Teleostei</taxon>
        <taxon>Protacanthopterygii</taxon>
        <taxon>Esociformes</taxon>
        <taxon>Umbridae</taxon>
        <taxon>Umbra</taxon>
    </lineage>
</organism>
<protein>
    <submittedName>
        <fullName evidence="2">Uncharacterized protein</fullName>
    </submittedName>
</protein>
<comment type="caution">
    <text evidence="2">The sequence shown here is derived from an EMBL/GenBank/DDBJ whole genome shotgun (WGS) entry which is preliminary data.</text>
</comment>
<dbReference type="AlphaFoldDB" id="A0ABD0WPB2"/>
<dbReference type="Proteomes" id="UP001557470">
    <property type="component" value="Unassembled WGS sequence"/>
</dbReference>
<evidence type="ECO:0000313" key="2">
    <source>
        <dbReference type="EMBL" id="KAL0973698.1"/>
    </source>
</evidence>
<feature type="region of interest" description="Disordered" evidence="1">
    <location>
        <begin position="1"/>
        <end position="28"/>
    </location>
</feature>
<sequence length="515" mass="57966">MTTPHNMPAQPSATNATLPYMNPQPNGTPHNMPAQPSATNATLPYMIPQPNGTPHNMPAQPSAMNATLPYMIPQPNGTTHNMPAQPSAMTATPPYMIPQPNGTPHNIPAQPSAMNATLPYMIPQPNDTPHNMPAQPSATPHTSCQFPVPQTHSFFRRNVGSTMTRLFEPYKRLRGKRNHLPSPWEHDFFCLSSPDTVSLPTAEESILLAANGLGKKRIKFTDNNGSHEDFVNKLQEVFSQLKNAGGFKLMRCCRSRQFIEIPMPPQGYTISFLRIESGLNKAVAYIIPLQYQLDIRSTCLTEGQQNVILEKCRNCSGEVPLHLIAEHLIACEERISERIPQASMVTIKLRVSLLLDHNMTVFNCRRALPHQSLEVPITLTAERFYMVLKREFPSLRDQPFEMCRVDRHRNVHVVSSLTPLTLRNSRELGRSALYLRPKEALDAETSASSDESDTEMQDDRNIENEEIVVDLEHHTNEHGNIDLENQVVTTVVCLKTQMLRTSKRCYQNSKGNNWM</sequence>
<reference evidence="2 3" key="1">
    <citation type="submission" date="2024-06" db="EMBL/GenBank/DDBJ databases">
        <authorList>
            <person name="Pan Q."/>
            <person name="Wen M."/>
            <person name="Jouanno E."/>
            <person name="Zahm M."/>
            <person name="Klopp C."/>
            <person name="Cabau C."/>
            <person name="Louis A."/>
            <person name="Berthelot C."/>
            <person name="Parey E."/>
            <person name="Roest Crollius H."/>
            <person name="Montfort J."/>
            <person name="Robinson-Rechavi M."/>
            <person name="Bouchez O."/>
            <person name="Lampietro C."/>
            <person name="Lopez Roques C."/>
            <person name="Donnadieu C."/>
            <person name="Postlethwait J."/>
            <person name="Bobe J."/>
            <person name="Verreycken H."/>
            <person name="Guiguen Y."/>
        </authorList>
    </citation>
    <scope>NUCLEOTIDE SEQUENCE [LARGE SCALE GENOMIC DNA]</scope>
    <source>
        <strain evidence="2">Up_M1</strain>
        <tissue evidence="2">Testis</tissue>
    </source>
</reference>
<evidence type="ECO:0000313" key="3">
    <source>
        <dbReference type="Proteomes" id="UP001557470"/>
    </source>
</evidence>
<proteinExistence type="predicted"/>
<accession>A0ABD0WPB2</accession>